<feature type="binding site" evidence="8">
    <location>
        <position position="33"/>
    </location>
    <ligand>
        <name>Mn(2+)</name>
        <dbReference type="ChEBI" id="CHEBI:29035"/>
        <label>1</label>
    </ligand>
</feature>
<dbReference type="NCBIfam" id="TIGR00330">
    <property type="entry name" value="glpX"/>
    <property type="match status" value="1"/>
</dbReference>
<dbReference type="PANTHER" id="PTHR30447:SF0">
    <property type="entry name" value="FRUCTOSE-1,6-BISPHOSPHATASE 1 CLASS 2-RELATED"/>
    <property type="match status" value="1"/>
</dbReference>
<comment type="caution">
    <text evidence="10">The sequence shown here is derived from an EMBL/GenBank/DDBJ whole genome shotgun (WGS) entry which is preliminary data.</text>
</comment>
<feature type="binding site" evidence="9">
    <location>
        <position position="210"/>
    </location>
    <ligand>
        <name>substrate</name>
    </ligand>
</feature>
<dbReference type="AlphaFoldDB" id="A0A538S9E8"/>
<sequence length="320" mass="34433">MDRNLGLELVRVTEAAALATARWMGRGDKNAADQAAVTAMRRVFDIVDIQGTVVIGEGERDEAPMLYIGESVGSGKGPEVDIALDPLECTNSVAYGRPNALSVIALAERGSLLHAPDTYMDKIAVGPKAASVIDLNRPVEENLKAIAAAKGYELEDLTVVVLDRPRHEALIQRIRRTGARIHLIPDGDVSAAIATAIDSTGVDVLLGIGGAPEGVLAAAALRCLGGAIQGKLLFRSDEERERARRMGIEDHSRVYREGDLARGEQIVFATTGVTDGDLLPGVRFRADGADTHSMVMRAKTGTVRTIRTQHRFEHEPAYRR</sequence>
<dbReference type="GO" id="GO:0006071">
    <property type="term" value="P:glycerol metabolic process"/>
    <property type="evidence" value="ECO:0007669"/>
    <property type="project" value="InterPro"/>
</dbReference>
<dbReference type="PANTHER" id="PTHR30447">
    <property type="entry name" value="FRUCTOSE-1,6-BISPHOSPHATASE CLASS 2"/>
    <property type="match status" value="1"/>
</dbReference>
<dbReference type="PIRSF" id="PIRSF004532">
    <property type="entry name" value="GlpX"/>
    <property type="match status" value="1"/>
</dbReference>
<comment type="cofactor">
    <cofactor evidence="8">
        <name>Mn(2+)</name>
        <dbReference type="ChEBI" id="CHEBI:29035"/>
    </cofactor>
</comment>
<evidence type="ECO:0000256" key="8">
    <source>
        <dbReference type="PIRSR" id="PIRSR004532-1"/>
    </source>
</evidence>
<dbReference type="InterPro" id="IPR004464">
    <property type="entry name" value="FBPase_class-2/SBPase"/>
</dbReference>
<feature type="binding site" evidence="9">
    <location>
        <begin position="164"/>
        <end position="166"/>
    </location>
    <ligand>
        <name>substrate</name>
    </ligand>
</feature>
<protein>
    <recommendedName>
        <fullName evidence="7">Fructose-1,6-bisphosphatase</fullName>
    </recommendedName>
</protein>
<name>A0A538S9E8_UNCEI</name>
<feature type="binding site" evidence="9">
    <location>
        <begin position="186"/>
        <end position="188"/>
    </location>
    <ligand>
        <name>substrate</name>
    </ligand>
</feature>
<proteinExistence type="inferred from homology"/>
<feature type="binding site" evidence="8">
    <location>
        <position position="57"/>
    </location>
    <ligand>
        <name>Mn(2+)</name>
        <dbReference type="ChEBI" id="CHEBI:29035"/>
        <label>1</label>
    </ligand>
</feature>
<feature type="binding site" evidence="9">
    <location>
        <begin position="88"/>
        <end position="90"/>
    </location>
    <ligand>
        <name>substrate</name>
    </ligand>
</feature>
<feature type="binding site" evidence="8">
    <location>
        <position position="85"/>
    </location>
    <ligand>
        <name>Mn(2+)</name>
        <dbReference type="ChEBI" id="CHEBI:29035"/>
        <label>2</label>
    </ligand>
</feature>
<keyword evidence="6 7" id="KW-0119">Carbohydrate metabolism</keyword>
<dbReference type="GO" id="GO:0046872">
    <property type="term" value="F:metal ion binding"/>
    <property type="evidence" value="ECO:0007669"/>
    <property type="project" value="UniProtKB-KW"/>
</dbReference>
<evidence type="ECO:0000256" key="3">
    <source>
        <dbReference type="ARBA" id="ARBA00022723"/>
    </source>
</evidence>
<dbReference type="FunFam" id="3.40.190.90:FF:000001">
    <property type="entry name" value="Fructose-1,6-bisphosphatase"/>
    <property type="match status" value="1"/>
</dbReference>
<evidence type="ECO:0000256" key="6">
    <source>
        <dbReference type="ARBA" id="ARBA00023277"/>
    </source>
</evidence>
<evidence type="ECO:0000313" key="11">
    <source>
        <dbReference type="Proteomes" id="UP000316292"/>
    </source>
</evidence>
<dbReference type="SUPFAM" id="SSF56655">
    <property type="entry name" value="Carbohydrate phosphatase"/>
    <property type="match status" value="1"/>
</dbReference>
<keyword evidence="4 10" id="KW-0378">Hydrolase</keyword>
<dbReference type="CDD" id="cd01516">
    <property type="entry name" value="FBPase_glpX"/>
    <property type="match status" value="1"/>
</dbReference>
<feature type="binding site" evidence="8">
    <location>
        <position position="88"/>
    </location>
    <ligand>
        <name>Mn(2+)</name>
        <dbReference type="ChEBI" id="CHEBI:29035"/>
        <label>2</label>
    </ligand>
</feature>
<evidence type="ECO:0000313" key="10">
    <source>
        <dbReference type="EMBL" id="TMQ48004.1"/>
    </source>
</evidence>
<gene>
    <name evidence="10" type="primary">glpX</name>
    <name evidence="10" type="ORF">E6K71_08385</name>
</gene>
<evidence type="ECO:0000256" key="5">
    <source>
        <dbReference type="ARBA" id="ARBA00023211"/>
    </source>
</evidence>
<dbReference type="GO" id="GO:0006094">
    <property type="term" value="P:gluconeogenesis"/>
    <property type="evidence" value="ECO:0007669"/>
    <property type="project" value="InterPro"/>
</dbReference>
<dbReference type="GO" id="GO:0030388">
    <property type="term" value="P:fructose 1,6-bisphosphate metabolic process"/>
    <property type="evidence" value="ECO:0007669"/>
    <property type="project" value="TreeGrafter"/>
</dbReference>
<dbReference type="Proteomes" id="UP000316292">
    <property type="component" value="Unassembled WGS sequence"/>
</dbReference>
<keyword evidence="3 8" id="KW-0479">Metal-binding</keyword>
<evidence type="ECO:0000256" key="2">
    <source>
        <dbReference type="ARBA" id="ARBA00008989"/>
    </source>
</evidence>
<feature type="binding site" evidence="9">
    <location>
        <position position="119"/>
    </location>
    <ligand>
        <name>substrate</name>
    </ligand>
</feature>
<evidence type="ECO:0000256" key="4">
    <source>
        <dbReference type="ARBA" id="ARBA00022801"/>
    </source>
</evidence>
<reference evidence="10 11" key="1">
    <citation type="journal article" date="2019" name="Nat. Microbiol.">
        <title>Mediterranean grassland soil C-N compound turnover is dependent on rainfall and depth, and is mediated by genomically divergent microorganisms.</title>
        <authorList>
            <person name="Diamond S."/>
            <person name="Andeer P.F."/>
            <person name="Li Z."/>
            <person name="Crits-Christoph A."/>
            <person name="Burstein D."/>
            <person name="Anantharaman K."/>
            <person name="Lane K.R."/>
            <person name="Thomas B.C."/>
            <person name="Pan C."/>
            <person name="Northen T.R."/>
            <person name="Banfield J.F."/>
        </authorList>
    </citation>
    <scope>NUCLEOTIDE SEQUENCE [LARGE SCALE GENOMIC DNA]</scope>
    <source>
        <strain evidence="10">WS_1</strain>
    </source>
</reference>
<dbReference type="GO" id="GO:0042132">
    <property type="term" value="F:fructose 1,6-bisphosphate 1-phosphatase activity"/>
    <property type="evidence" value="ECO:0007669"/>
    <property type="project" value="UniProtKB-EC"/>
</dbReference>
<comment type="catalytic activity">
    <reaction evidence="1">
        <text>beta-D-fructose 1,6-bisphosphate + H2O = beta-D-fructose 6-phosphate + phosphate</text>
        <dbReference type="Rhea" id="RHEA:11064"/>
        <dbReference type="ChEBI" id="CHEBI:15377"/>
        <dbReference type="ChEBI" id="CHEBI:32966"/>
        <dbReference type="ChEBI" id="CHEBI:43474"/>
        <dbReference type="ChEBI" id="CHEBI:57634"/>
        <dbReference type="EC" id="3.1.3.11"/>
    </reaction>
</comment>
<evidence type="ECO:0000256" key="7">
    <source>
        <dbReference type="PIRNR" id="PIRNR004532"/>
    </source>
</evidence>
<dbReference type="GO" id="GO:0005829">
    <property type="term" value="C:cytosol"/>
    <property type="evidence" value="ECO:0007669"/>
    <property type="project" value="TreeGrafter"/>
</dbReference>
<evidence type="ECO:0000256" key="1">
    <source>
        <dbReference type="ARBA" id="ARBA00001273"/>
    </source>
</evidence>
<organism evidence="10 11">
    <name type="scientific">Eiseniibacteriota bacterium</name>
    <dbReference type="NCBI Taxonomy" id="2212470"/>
    <lineage>
        <taxon>Bacteria</taxon>
        <taxon>Candidatus Eiseniibacteriota</taxon>
    </lineage>
</organism>
<feature type="binding site" evidence="8">
    <location>
        <position position="213"/>
    </location>
    <ligand>
        <name>Mn(2+)</name>
        <dbReference type="ChEBI" id="CHEBI:29035"/>
        <label>2</label>
    </ligand>
</feature>
<keyword evidence="5 8" id="KW-0464">Manganese</keyword>
<dbReference type="Gene3D" id="3.30.540.10">
    <property type="entry name" value="Fructose-1,6-Bisphosphatase, subunit A, domain 1"/>
    <property type="match status" value="1"/>
</dbReference>
<comment type="similarity">
    <text evidence="2 7">Belongs to the FBPase class 2 family.</text>
</comment>
<dbReference type="Pfam" id="PF03320">
    <property type="entry name" value="FBPase_glpX"/>
    <property type="match status" value="1"/>
</dbReference>
<evidence type="ECO:0000256" key="9">
    <source>
        <dbReference type="PIRSR" id="PIRSR004532-2"/>
    </source>
</evidence>
<accession>A0A538S9E8</accession>
<dbReference type="Gene3D" id="3.40.190.90">
    <property type="match status" value="1"/>
</dbReference>
<dbReference type="EMBL" id="VBOR01000090">
    <property type="protein sequence ID" value="TMQ48004.1"/>
    <property type="molecule type" value="Genomic_DNA"/>
</dbReference>